<dbReference type="EMBL" id="HACM01000350">
    <property type="protein sequence ID" value="CRZ00792.1"/>
    <property type="molecule type" value="Transcribed_RNA"/>
</dbReference>
<evidence type="ECO:0000313" key="2">
    <source>
        <dbReference type="EMBL" id="CRZ00792.1"/>
    </source>
</evidence>
<sequence length="243" mass="26811">MISELAPSRLSPFQSNRFGVNSRNHSISRSSSQSQLSAAVDSLRLIADAYDECRSNPDSPDKIKSVQSAYAIYRINQEKRVPPLKGVDGNGHSINLRMGAESLVIESSTQHDINLPRRRSIPIRQLTLKSSSNGSTTILHDGKIVCRLHVEDPINNNNHILARISPSPDERDHLPDLAPDNVAKTSCHHGDNGVGKPCPIHVKNYQNGWSSSQVAFICISTFVLCTVAIKHLSPRDCQYQPFS</sequence>
<feature type="region of interest" description="Disordered" evidence="1">
    <location>
        <begin position="13"/>
        <end position="33"/>
    </location>
</feature>
<dbReference type="AlphaFoldDB" id="A0A0H5QGS5"/>
<proteinExistence type="predicted"/>
<name>A0A0H5QGS5_9EUKA</name>
<evidence type="ECO:0000256" key="1">
    <source>
        <dbReference type="SAM" id="MobiDB-lite"/>
    </source>
</evidence>
<protein>
    <submittedName>
        <fullName evidence="2">Uncharacterized protein</fullName>
    </submittedName>
</protein>
<feature type="compositionally biased region" description="Low complexity" evidence="1">
    <location>
        <begin position="20"/>
        <end position="33"/>
    </location>
</feature>
<accession>A0A0H5QGS5</accession>
<organism evidence="2">
    <name type="scientific">Spongospora subterranea</name>
    <dbReference type="NCBI Taxonomy" id="70186"/>
    <lineage>
        <taxon>Eukaryota</taxon>
        <taxon>Sar</taxon>
        <taxon>Rhizaria</taxon>
        <taxon>Endomyxa</taxon>
        <taxon>Phytomyxea</taxon>
        <taxon>Plasmodiophorida</taxon>
        <taxon>Plasmodiophoridae</taxon>
        <taxon>Spongospora</taxon>
    </lineage>
</organism>
<reference evidence="2" key="1">
    <citation type="submission" date="2015-04" db="EMBL/GenBank/DDBJ databases">
        <title>The genome sequence of the plant pathogenic Rhizarian Plasmodiophora brassicae reveals insights in its biotrophic life cycle and the origin of chitin synthesis.</title>
        <authorList>
            <person name="Schwelm A."/>
            <person name="Fogelqvist J."/>
            <person name="Knaust A."/>
            <person name="Julke S."/>
            <person name="Lilja T."/>
            <person name="Dhandapani V."/>
            <person name="Bonilla-Rosso G."/>
            <person name="Karlsson M."/>
            <person name="Shevchenko A."/>
            <person name="Choi S.R."/>
            <person name="Kim H.G."/>
            <person name="Park J.Y."/>
            <person name="Lim Y.P."/>
            <person name="Ludwig-Muller J."/>
            <person name="Dixelius C."/>
        </authorList>
    </citation>
    <scope>NUCLEOTIDE SEQUENCE</scope>
    <source>
        <tissue evidence="2">Potato root galls</tissue>
    </source>
</reference>